<keyword evidence="2" id="KW-0547">Nucleotide-binding</keyword>
<proteinExistence type="predicted"/>
<dbReference type="PANTHER" id="PTHR47396:SF1">
    <property type="entry name" value="ATP-DEPENDENT HELICASE IRC3-RELATED"/>
    <property type="match status" value="1"/>
</dbReference>
<keyword evidence="2" id="KW-0347">Helicase</keyword>
<dbReference type="GO" id="GO:0016787">
    <property type="term" value="F:hydrolase activity"/>
    <property type="evidence" value="ECO:0007669"/>
    <property type="project" value="InterPro"/>
</dbReference>
<dbReference type="SMART" id="SM00487">
    <property type="entry name" value="DEXDc"/>
    <property type="match status" value="1"/>
</dbReference>
<dbReference type="InterPro" id="IPR001650">
    <property type="entry name" value="Helicase_C-like"/>
</dbReference>
<dbReference type="Gene3D" id="3.40.50.300">
    <property type="entry name" value="P-loop containing nucleotide triphosphate hydrolases"/>
    <property type="match status" value="2"/>
</dbReference>
<dbReference type="AlphaFoldDB" id="A0A1B0Z281"/>
<evidence type="ECO:0000259" key="1">
    <source>
        <dbReference type="PROSITE" id="PS51192"/>
    </source>
</evidence>
<dbReference type="InterPro" id="IPR050742">
    <property type="entry name" value="Helicase_Restrict-Modif_Enz"/>
</dbReference>
<dbReference type="Pfam" id="PF04851">
    <property type="entry name" value="ResIII"/>
    <property type="match status" value="1"/>
</dbReference>
<protein>
    <submittedName>
        <fullName evidence="2">DNA or RNA helicase of superfamily II</fullName>
    </submittedName>
</protein>
<dbReference type="GO" id="GO:0005829">
    <property type="term" value="C:cytosol"/>
    <property type="evidence" value="ECO:0007669"/>
    <property type="project" value="TreeGrafter"/>
</dbReference>
<dbReference type="GO" id="GO:0003677">
    <property type="term" value="F:DNA binding"/>
    <property type="evidence" value="ECO:0007669"/>
    <property type="project" value="InterPro"/>
</dbReference>
<sequence>MELRYYQKDALKAIIDGEREYDKQLVEMPTGAGKTILFSKLAEEKLPQRTLVLADKENLVEQACDKIWQSIKIEAGREQGKSKADKDNAIVVATVQSMIHRLERWPRDHFATVVCDEAQHVLADSWQTVLSHFDNHAKVVGVTATPFRGDRQELSAYFDAKTYEIGLRQLIHDGYLCPIRLKALPVQIDISDVSSVAGDFHAGRLHDTLTPLLHNIAEQIKENAEGRKILTFLPLIETSKQFVKICNEIGLKATHISSQEKEKHTILKHFKSCDGELMSNAMILSEGYDNPRIDCIVNLRPTRSTTLYCQMMGRGTRIAHGKDDLLVLDFLWHHERHSLVRPANLFAEDQETADIMTRLSMGGDEEDLMGLERDAIAERRRTLEEQIRANRRRKTKTIDPTELSLALGSVVNATYEPVFSWEFDPVTPKQRALLERQKIDVEEVKTKGHASKLLGMIMPRYGKKLATPKQVMTLRKLRHPNPETATFDEASSYIGRMFGK</sequence>
<dbReference type="InterPro" id="IPR014001">
    <property type="entry name" value="Helicase_ATP-bd"/>
</dbReference>
<dbReference type="InterPro" id="IPR006935">
    <property type="entry name" value="Helicase/UvrB_N"/>
</dbReference>
<dbReference type="PROSITE" id="PS51192">
    <property type="entry name" value="HELICASE_ATP_BIND_1"/>
    <property type="match status" value="1"/>
</dbReference>
<dbReference type="SUPFAM" id="SSF52540">
    <property type="entry name" value="P-loop containing nucleoside triphosphate hydrolases"/>
    <property type="match status" value="1"/>
</dbReference>
<name>A0A1B0Z281_9BACT</name>
<dbReference type="InterPro" id="IPR027417">
    <property type="entry name" value="P-loop_NTPase"/>
</dbReference>
<dbReference type="SMART" id="SM00490">
    <property type="entry name" value="HELICc"/>
    <property type="match status" value="1"/>
</dbReference>
<keyword evidence="2" id="KW-0067">ATP-binding</keyword>
<organism evidence="2">
    <name type="scientific">uncultured Planctomycetota bacterium</name>
    <dbReference type="NCBI Taxonomy" id="120965"/>
    <lineage>
        <taxon>Bacteria</taxon>
        <taxon>Pseudomonadati</taxon>
        <taxon>Planctomycetota</taxon>
        <taxon>environmental samples</taxon>
    </lineage>
</organism>
<accession>A0A1B0Z281</accession>
<dbReference type="PANTHER" id="PTHR47396">
    <property type="entry name" value="TYPE I RESTRICTION ENZYME ECOKI R PROTEIN"/>
    <property type="match status" value="1"/>
</dbReference>
<reference evidence="2" key="1">
    <citation type="submission" date="2015-11" db="EMBL/GenBank/DDBJ databases">
        <title>Genomes of Abundant and Widespread Viruses from the Deep Ocean.</title>
        <authorList>
            <person name="Mizuno C.M."/>
            <person name="Ghai R."/>
            <person name="Saghai A."/>
            <person name="Lopez-Garcia P."/>
            <person name="Rodriguez-Valera F."/>
        </authorList>
    </citation>
    <scope>NUCLEOTIDE SEQUENCE</scope>
</reference>
<dbReference type="Pfam" id="PF00271">
    <property type="entry name" value="Helicase_C"/>
    <property type="match status" value="1"/>
</dbReference>
<dbReference type="GO" id="GO:0005524">
    <property type="term" value="F:ATP binding"/>
    <property type="evidence" value="ECO:0007669"/>
    <property type="project" value="InterPro"/>
</dbReference>
<dbReference type="GO" id="GO:0004386">
    <property type="term" value="F:helicase activity"/>
    <property type="evidence" value="ECO:0007669"/>
    <property type="project" value="UniProtKB-KW"/>
</dbReference>
<evidence type="ECO:0000313" key="2">
    <source>
        <dbReference type="EMBL" id="ANO58264.1"/>
    </source>
</evidence>
<dbReference type="EMBL" id="KT997803">
    <property type="protein sequence ID" value="ANO58264.1"/>
    <property type="molecule type" value="Genomic_DNA"/>
</dbReference>
<keyword evidence="2" id="KW-0378">Hydrolase</keyword>
<feature type="domain" description="Helicase ATP-binding" evidence="1">
    <location>
        <begin position="15"/>
        <end position="164"/>
    </location>
</feature>